<dbReference type="Proteomes" id="UP001497644">
    <property type="component" value="Chromosome 5"/>
</dbReference>
<name>A0AAV2NWI5_9HYME</name>
<dbReference type="AlphaFoldDB" id="A0AAV2NWI5"/>
<dbReference type="EMBL" id="OZ034828">
    <property type="protein sequence ID" value="CAL1684091.1"/>
    <property type="molecule type" value="Genomic_DNA"/>
</dbReference>
<sequence>MSRPLRSEDYIGRNIDLRKTSCPHRENGDFSCQPAELPLSRRGLSSVIRTRSLLMLSWTVTGTRGIVSYAAAVGLAQFSRPENGLSGIRGGILGTGRLQHRQILNVGCVPTKFKTEARCGKTTIE</sequence>
<keyword evidence="2" id="KW-1185">Reference proteome</keyword>
<evidence type="ECO:0000313" key="1">
    <source>
        <dbReference type="EMBL" id="CAL1684091.1"/>
    </source>
</evidence>
<organism evidence="1 2">
    <name type="scientific">Lasius platythorax</name>
    <dbReference type="NCBI Taxonomy" id="488582"/>
    <lineage>
        <taxon>Eukaryota</taxon>
        <taxon>Metazoa</taxon>
        <taxon>Ecdysozoa</taxon>
        <taxon>Arthropoda</taxon>
        <taxon>Hexapoda</taxon>
        <taxon>Insecta</taxon>
        <taxon>Pterygota</taxon>
        <taxon>Neoptera</taxon>
        <taxon>Endopterygota</taxon>
        <taxon>Hymenoptera</taxon>
        <taxon>Apocrita</taxon>
        <taxon>Aculeata</taxon>
        <taxon>Formicoidea</taxon>
        <taxon>Formicidae</taxon>
        <taxon>Formicinae</taxon>
        <taxon>Lasius</taxon>
        <taxon>Lasius</taxon>
    </lineage>
</organism>
<protein>
    <submittedName>
        <fullName evidence="1">Uncharacterized protein</fullName>
    </submittedName>
</protein>
<reference evidence="1" key="1">
    <citation type="submission" date="2024-04" db="EMBL/GenBank/DDBJ databases">
        <authorList>
            <consortium name="Molecular Ecology Group"/>
        </authorList>
    </citation>
    <scope>NUCLEOTIDE SEQUENCE</scope>
</reference>
<evidence type="ECO:0000313" key="2">
    <source>
        <dbReference type="Proteomes" id="UP001497644"/>
    </source>
</evidence>
<gene>
    <name evidence="1" type="ORF">LPLAT_LOCUS9789</name>
</gene>
<proteinExistence type="predicted"/>
<accession>A0AAV2NWI5</accession>